<evidence type="ECO:0000256" key="3">
    <source>
        <dbReference type="ARBA" id="ARBA00022750"/>
    </source>
</evidence>
<evidence type="ECO:0000256" key="1">
    <source>
        <dbReference type="ARBA" id="ARBA00022670"/>
    </source>
</evidence>
<dbReference type="Gene3D" id="3.30.420.10">
    <property type="entry name" value="Ribonuclease H-like superfamily/Ribonuclease H"/>
    <property type="match status" value="1"/>
</dbReference>
<accession>A0AAD8TEG6</accession>
<gene>
    <name evidence="9" type="ORF">QYE76_041933</name>
</gene>
<dbReference type="Proteomes" id="UP001231189">
    <property type="component" value="Unassembled WGS sequence"/>
</dbReference>
<feature type="compositionally biased region" description="Low complexity" evidence="6">
    <location>
        <begin position="347"/>
        <end position="361"/>
    </location>
</feature>
<feature type="domain" description="CCHC-type" evidence="7">
    <location>
        <begin position="750"/>
        <end position="765"/>
    </location>
</feature>
<evidence type="ECO:0008006" key="11">
    <source>
        <dbReference type="Google" id="ProtNLM"/>
    </source>
</evidence>
<dbReference type="InterPro" id="IPR039537">
    <property type="entry name" value="Retrotran_Ty1/copia-like"/>
</dbReference>
<proteinExistence type="predicted"/>
<protein>
    <recommendedName>
        <fullName evidence="11">Retrotransposon protein, putative, Ty1-copia subclass</fullName>
    </recommendedName>
</protein>
<evidence type="ECO:0000256" key="2">
    <source>
        <dbReference type="ARBA" id="ARBA00022723"/>
    </source>
</evidence>
<evidence type="ECO:0000313" key="10">
    <source>
        <dbReference type="Proteomes" id="UP001231189"/>
    </source>
</evidence>
<evidence type="ECO:0000259" key="8">
    <source>
        <dbReference type="PROSITE" id="PS50994"/>
    </source>
</evidence>
<dbReference type="Pfam" id="PF25597">
    <property type="entry name" value="SH3_retrovirus"/>
    <property type="match status" value="1"/>
</dbReference>
<dbReference type="CDD" id="cd09272">
    <property type="entry name" value="RNase_HI_RT_Ty1"/>
    <property type="match status" value="1"/>
</dbReference>
<evidence type="ECO:0000313" key="9">
    <source>
        <dbReference type="EMBL" id="KAK1681085.1"/>
    </source>
</evidence>
<keyword evidence="1" id="KW-0645">Protease</keyword>
<dbReference type="PROSITE" id="PS50158">
    <property type="entry name" value="ZF_CCHC"/>
    <property type="match status" value="1"/>
</dbReference>
<keyword evidence="5" id="KW-0862">Zinc</keyword>
<dbReference type="Gene3D" id="4.10.60.10">
    <property type="entry name" value="Zinc finger, CCHC-type"/>
    <property type="match status" value="1"/>
</dbReference>
<name>A0AAD8TEG6_LOLMU</name>
<evidence type="ECO:0000256" key="6">
    <source>
        <dbReference type="SAM" id="MobiDB-lite"/>
    </source>
</evidence>
<dbReference type="InterPro" id="IPR025724">
    <property type="entry name" value="GAG-pre-integrase_dom"/>
</dbReference>
<dbReference type="Pfam" id="PF07727">
    <property type="entry name" value="RVT_2"/>
    <property type="match status" value="1"/>
</dbReference>
<keyword evidence="2" id="KW-0479">Metal-binding</keyword>
<keyword evidence="10" id="KW-1185">Reference proteome</keyword>
<feature type="region of interest" description="Disordered" evidence="6">
    <location>
        <begin position="1226"/>
        <end position="1268"/>
    </location>
</feature>
<reference evidence="9" key="1">
    <citation type="submission" date="2023-07" db="EMBL/GenBank/DDBJ databases">
        <title>A chromosome-level genome assembly of Lolium multiflorum.</title>
        <authorList>
            <person name="Chen Y."/>
            <person name="Copetti D."/>
            <person name="Kolliker R."/>
            <person name="Studer B."/>
        </authorList>
    </citation>
    <scope>NUCLEOTIDE SEQUENCE</scope>
    <source>
        <strain evidence="9">02402/16</strain>
        <tissue evidence="9">Leaf</tissue>
    </source>
</reference>
<dbReference type="InterPro" id="IPR001878">
    <property type="entry name" value="Znf_CCHC"/>
</dbReference>
<organism evidence="9 10">
    <name type="scientific">Lolium multiflorum</name>
    <name type="common">Italian ryegrass</name>
    <name type="synonym">Lolium perenne subsp. multiflorum</name>
    <dbReference type="NCBI Taxonomy" id="4521"/>
    <lineage>
        <taxon>Eukaryota</taxon>
        <taxon>Viridiplantae</taxon>
        <taxon>Streptophyta</taxon>
        <taxon>Embryophyta</taxon>
        <taxon>Tracheophyta</taxon>
        <taxon>Spermatophyta</taxon>
        <taxon>Magnoliopsida</taxon>
        <taxon>Liliopsida</taxon>
        <taxon>Poales</taxon>
        <taxon>Poaceae</taxon>
        <taxon>BOP clade</taxon>
        <taxon>Pooideae</taxon>
        <taxon>Poodae</taxon>
        <taxon>Poeae</taxon>
        <taxon>Poeae Chloroplast Group 2 (Poeae type)</taxon>
        <taxon>Loliodinae</taxon>
        <taxon>Loliinae</taxon>
        <taxon>Lolium</taxon>
    </lineage>
</organism>
<feature type="domain" description="Integrase catalytic" evidence="8">
    <location>
        <begin position="979"/>
        <end position="1155"/>
    </location>
</feature>
<dbReference type="PANTHER" id="PTHR42648">
    <property type="entry name" value="TRANSPOSASE, PUTATIVE-RELATED"/>
    <property type="match status" value="1"/>
</dbReference>
<dbReference type="Pfam" id="PF00665">
    <property type="entry name" value="rve"/>
    <property type="match status" value="1"/>
</dbReference>
<dbReference type="InterPro" id="IPR043502">
    <property type="entry name" value="DNA/RNA_pol_sf"/>
</dbReference>
<feature type="compositionally biased region" description="Basic residues" evidence="6">
    <location>
        <begin position="718"/>
        <end position="731"/>
    </location>
</feature>
<evidence type="ECO:0000256" key="4">
    <source>
        <dbReference type="ARBA" id="ARBA00022801"/>
    </source>
</evidence>
<evidence type="ECO:0000259" key="7">
    <source>
        <dbReference type="PROSITE" id="PS50158"/>
    </source>
</evidence>
<dbReference type="InterPro" id="IPR036875">
    <property type="entry name" value="Znf_CCHC_sf"/>
</dbReference>
<dbReference type="InterPro" id="IPR036397">
    <property type="entry name" value="RNaseH_sf"/>
</dbReference>
<dbReference type="SUPFAM" id="SSF56672">
    <property type="entry name" value="DNA/RNA polymerases"/>
    <property type="match status" value="1"/>
</dbReference>
<dbReference type="InterPro" id="IPR012337">
    <property type="entry name" value="RNaseH-like_sf"/>
</dbReference>
<dbReference type="GO" id="GO:0004190">
    <property type="term" value="F:aspartic-type endopeptidase activity"/>
    <property type="evidence" value="ECO:0007669"/>
    <property type="project" value="UniProtKB-KW"/>
</dbReference>
<feature type="compositionally biased region" description="Basic and acidic residues" evidence="6">
    <location>
        <begin position="1245"/>
        <end position="1267"/>
    </location>
</feature>
<keyword evidence="4" id="KW-0378">Hydrolase</keyword>
<feature type="region of interest" description="Disordered" evidence="6">
    <location>
        <begin position="411"/>
        <end position="456"/>
    </location>
</feature>
<feature type="region of interest" description="Disordered" evidence="6">
    <location>
        <begin position="339"/>
        <end position="379"/>
    </location>
</feature>
<dbReference type="EMBL" id="JAUUTY010000002">
    <property type="protein sequence ID" value="KAK1681085.1"/>
    <property type="molecule type" value="Genomic_DNA"/>
</dbReference>
<dbReference type="Pfam" id="PF14223">
    <property type="entry name" value="Retrotran_gag_2"/>
    <property type="match status" value="1"/>
</dbReference>
<dbReference type="GO" id="GO:0015074">
    <property type="term" value="P:DNA integration"/>
    <property type="evidence" value="ECO:0007669"/>
    <property type="project" value="InterPro"/>
</dbReference>
<feature type="region of interest" description="Disordered" evidence="6">
    <location>
        <begin position="718"/>
        <end position="744"/>
    </location>
</feature>
<dbReference type="PROSITE" id="PS50994">
    <property type="entry name" value="INTEGRASE"/>
    <property type="match status" value="1"/>
</dbReference>
<keyword evidence="5" id="KW-0863">Zinc-finger</keyword>
<dbReference type="InterPro" id="IPR054722">
    <property type="entry name" value="PolX-like_BBD"/>
</dbReference>
<dbReference type="SUPFAM" id="SSF57756">
    <property type="entry name" value="Retrovirus zinc finger-like domains"/>
    <property type="match status" value="1"/>
</dbReference>
<dbReference type="PANTHER" id="PTHR42648:SF27">
    <property type="entry name" value="RNA-DIRECTED DNA POLYMERASE"/>
    <property type="match status" value="1"/>
</dbReference>
<dbReference type="GO" id="GO:0006508">
    <property type="term" value="P:proteolysis"/>
    <property type="evidence" value="ECO:0007669"/>
    <property type="project" value="UniProtKB-KW"/>
</dbReference>
<dbReference type="InterPro" id="IPR001584">
    <property type="entry name" value="Integrase_cat-core"/>
</dbReference>
<dbReference type="InterPro" id="IPR057670">
    <property type="entry name" value="SH3_retrovirus"/>
</dbReference>
<dbReference type="SUPFAM" id="SSF53098">
    <property type="entry name" value="Ribonuclease H-like"/>
    <property type="match status" value="1"/>
</dbReference>
<feature type="compositionally biased region" description="Low complexity" evidence="6">
    <location>
        <begin position="411"/>
        <end position="422"/>
    </location>
</feature>
<sequence length="1809" mass="201606">MSTFRRNFLFSALKPLLRDSTQCLEVDGILDLRAGGPHRPGTISSGLYRKGKTSAVGAMERKATTHVGSWLSLSCVPSPAKQVGTSRFRAEAMGNENSAPPAAGAWPDLQHKKRNATAELGRDRPGTETLGPLLKRKIKTAADQAASMLMPPPSSKCLYKHKATHQLGGDLLMNMAETAAPLLKWMQNEANEAAVRTMVPAPSSENLYKHEAMGQLGGDLLMNLDETSVPLLKWIKNDPDEAAVKTMVLPPSSENLLKHKATGQLGGTLFSKQTETAKPSLVKRIATAADEASAEAATKLLSAPPSGCLYKLKSKDQPGRNHPRLAGFNMIKAADPLMEQERMSQRATTPAPAPASHSPASAPVPVPAPFTASTQQSPTSALVPVEAPYTTHAQQAPASALVPLAAPFTAPAQQSPASAPVPLEAPFTAPAQQSPASAPARVPAQAHAPAPARSPRSQLIAVATRVVTRTHLKAMFKLPKSISKDLNAGRRGKISLVMESEDMASPINFNQFLEKEKLKSNGSNFTDWFRHVRIFLNGGNLQYVLDAPLGDPPAETETDEVKNVYATRKTRYSQVQCAILCSLESDLQKRFEHHDPHELIKELKTIFETHAAVECYEASKHFFSCMMEEGSSISEHMLVMTGHAKKLSDLGIVIPNRLGINRVLQSLPPSYKNFVMNYNMQNMNKEFPELFGMLKAAEIEIKKEHQVLMVNKTTSFKKQGKSKGKFKKGGKKAATPPMKPKNGPKPDAECYYCKEKGHWKRNCSKYLADLKSGLVKKKKEGISDIHVIDVHFTGSRSSTWVFDTGSVAHICNSKQELKNKRQLLKDEVTMRVGNGSKVNVIAVGTLPLHLPSGLVLSLNNCYYVPALSMNIISGSCLMQDGYSFKSENNGCSIFMNNIFYGRAPEKNGLFLLDLDSSDTHIHNIDAKRIKLNDNSTYMWHCRLGHIGVKRMKKLHTDGLLESLDFESLDRCEACLMGKMTKTPFSGMMERATDLLEIIHTDVCGPMSVASRGGYRYVLTFTDDLSRYGYIYLMKHKSETFEKFKEFQSEVENQRNKKIKFLRSDRGGEYLSYEFGMHLKKCGILSQLTPPGTPQRNGVSERRNRTLLDMVRSMMSLTDLPLSFWSYALETAAFTLNRAPSKSVETTPYELWFNKKPKLSFLKVWGCEAYVKKLQPDKLEPKAEKCVFIGYPKETIGYTFYHRSEGKIFVAKNGTFLEKEFLTKESSAVPENVPVPPTPATEEANDNDHETSNETATEPRRSTRDRATPDWYDPCLNVMIVDNNDEDPATYEEAMMSPDSNKWQEAMKSEMGSMYDNKVWTLVDLPDSRKAVENKWIFKRKTDADGNITVYKARLVAKGFRQIQGVDYDETFSPVAKLKSVRILLAIAAFFDYEIWQMDVKTAFLNGDIEEELYMVQPKGFVDPKNADKVCKLQRSIYGLKQASRSWNRRFDKVIKDFGFIQCHGEACIYKKVSGSSVAFLILYVDDILLIGNDIELLSSVKGYLNNSFSMKDLGEASYILGIKIYRDRSRRLIGLSQSTYLDKILKKFRMDESKKGFLPMLPGKVLSKTQGPATAEERERMSQIPYASAVGSIMYAMLCTRPDIAHAVSLTSRYQSDPGIEHWTAVKNILKYLKRTKDMFLCYGGDQELVVTSYTDASWNTDPDDSKSQSGYVFILNGAAVSWASSKQCTVAKSSTESEYIAASEASSEAVWMKRFIVELGVVPSALDPLVIYCDNMGAIANAQEPRSHKRLKHIKLRYHSIREYIEDGEVKICKVHTDLNVADPLTKALPRAKHDQHQNAMGVRYLTM</sequence>
<evidence type="ECO:0000256" key="5">
    <source>
        <dbReference type="PROSITE-ProRule" id="PRU00047"/>
    </source>
</evidence>
<feature type="compositionally biased region" description="Low complexity" evidence="6">
    <location>
        <begin position="429"/>
        <end position="456"/>
    </location>
</feature>
<dbReference type="GO" id="GO:0008270">
    <property type="term" value="F:zinc ion binding"/>
    <property type="evidence" value="ECO:0007669"/>
    <property type="project" value="UniProtKB-KW"/>
</dbReference>
<dbReference type="Pfam" id="PF13976">
    <property type="entry name" value="gag_pre-integrs"/>
    <property type="match status" value="1"/>
</dbReference>
<comment type="caution">
    <text evidence="9">The sequence shown here is derived from an EMBL/GenBank/DDBJ whole genome shotgun (WGS) entry which is preliminary data.</text>
</comment>
<dbReference type="GO" id="GO:0003676">
    <property type="term" value="F:nucleic acid binding"/>
    <property type="evidence" value="ECO:0007669"/>
    <property type="project" value="InterPro"/>
</dbReference>
<keyword evidence="3" id="KW-0064">Aspartyl protease</keyword>
<dbReference type="SMART" id="SM00343">
    <property type="entry name" value="ZnF_C2HC"/>
    <property type="match status" value="1"/>
</dbReference>
<dbReference type="InterPro" id="IPR013103">
    <property type="entry name" value="RVT_2"/>
</dbReference>
<dbReference type="Pfam" id="PF22936">
    <property type="entry name" value="Pol_BBD"/>
    <property type="match status" value="1"/>
</dbReference>